<sequence length="65" mass="7449">MTDLVLKELRLRHAQLEERAERLRDKWRTAPATGPRAAALGREAKQVQAHADSYALLIEKAEELR</sequence>
<protein>
    <submittedName>
        <fullName evidence="1">Uncharacterized protein</fullName>
    </submittedName>
</protein>
<dbReference type="RefSeq" id="WP_345686773.1">
    <property type="nucleotide sequence ID" value="NZ_BAABIT010000001.1"/>
</dbReference>
<dbReference type="Proteomes" id="UP001595829">
    <property type="component" value="Unassembled WGS sequence"/>
</dbReference>
<comment type="caution">
    <text evidence="1">The sequence shown here is derived from an EMBL/GenBank/DDBJ whole genome shotgun (WGS) entry which is preliminary data.</text>
</comment>
<proteinExistence type="predicted"/>
<accession>A0ABV9XLR8</accession>
<evidence type="ECO:0000313" key="2">
    <source>
        <dbReference type="Proteomes" id="UP001595829"/>
    </source>
</evidence>
<organism evidence="1 2">
    <name type="scientific">Streptomyces coeruleoprunus</name>
    <dbReference type="NCBI Taxonomy" id="285563"/>
    <lineage>
        <taxon>Bacteria</taxon>
        <taxon>Bacillati</taxon>
        <taxon>Actinomycetota</taxon>
        <taxon>Actinomycetes</taxon>
        <taxon>Kitasatosporales</taxon>
        <taxon>Streptomycetaceae</taxon>
        <taxon>Streptomyces</taxon>
    </lineage>
</organism>
<dbReference type="EMBL" id="JBHSJD010000014">
    <property type="protein sequence ID" value="MFC5024487.1"/>
    <property type="molecule type" value="Genomic_DNA"/>
</dbReference>
<name>A0ABV9XLR8_9ACTN</name>
<reference evidence="2" key="1">
    <citation type="journal article" date="2019" name="Int. J. Syst. Evol. Microbiol.">
        <title>The Global Catalogue of Microorganisms (GCM) 10K type strain sequencing project: providing services to taxonomists for standard genome sequencing and annotation.</title>
        <authorList>
            <consortium name="The Broad Institute Genomics Platform"/>
            <consortium name="The Broad Institute Genome Sequencing Center for Infectious Disease"/>
            <person name="Wu L."/>
            <person name="Ma J."/>
        </authorList>
    </citation>
    <scope>NUCLEOTIDE SEQUENCE [LARGE SCALE GENOMIC DNA]</scope>
    <source>
        <strain evidence="2">CGMCC 4.1648</strain>
    </source>
</reference>
<gene>
    <name evidence="1" type="ORF">ACFPM3_20370</name>
</gene>
<keyword evidence="2" id="KW-1185">Reference proteome</keyword>
<evidence type="ECO:0000313" key="1">
    <source>
        <dbReference type="EMBL" id="MFC5024487.1"/>
    </source>
</evidence>